<evidence type="ECO:0000256" key="18">
    <source>
        <dbReference type="ARBA" id="ARBA00060696"/>
    </source>
</evidence>
<dbReference type="InterPro" id="IPR027417">
    <property type="entry name" value="P-loop_NTPase"/>
</dbReference>
<comment type="catalytic activity">
    <reaction evidence="15">
        <text>3'-dephospho-CoA + ATP = ADP + CoA + H(+)</text>
        <dbReference type="Rhea" id="RHEA:18245"/>
        <dbReference type="ChEBI" id="CHEBI:15378"/>
        <dbReference type="ChEBI" id="CHEBI:30616"/>
        <dbReference type="ChEBI" id="CHEBI:57287"/>
        <dbReference type="ChEBI" id="CHEBI:57328"/>
        <dbReference type="ChEBI" id="CHEBI:456216"/>
        <dbReference type="EC" id="2.7.1.24"/>
    </reaction>
    <physiologicalReaction direction="left-to-right" evidence="15">
        <dbReference type="Rhea" id="RHEA:18246"/>
    </physiologicalReaction>
</comment>
<dbReference type="FunFam" id="3.40.50.620:FF:000089">
    <property type="entry name" value="Bifunctional coenzyme A synthase"/>
    <property type="match status" value="1"/>
</dbReference>
<evidence type="ECO:0000256" key="14">
    <source>
        <dbReference type="ARBA" id="ARBA00051310"/>
    </source>
</evidence>
<evidence type="ECO:0000256" key="20">
    <source>
        <dbReference type="ARBA" id="ARBA00066359"/>
    </source>
</evidence>
<dbReference type="Gene3D" id="3.40.50.620">
    <property type="entry name" value="HUPs"/>
    <property type="match status" value="1"/>
</dbReference>
<keyword evidence="13" id="KW-0511">Multifunctional enzyme</keyword>
<evidence type="ECO:0000256" key="3">
    <source>
        <dbReference type="ARBA" id="ARBA00011245"/>
    </source>
</evidence>
<protein>
    <recommendedName>
        <fullName evidence="21">Bifunctional coenzyme A synthase</fullName>
        <ecNumber evidence="20">2.7.1.24</ecNumber>
        <ecNumber evidence="4">2.7.7.3</ecNumber>
    </recommendedName>
</protein>
<evidence type="ECO:0000256" key="6">
    <source>
        <dbReference type="ARBA" id="ARBA00022553"/>
    </source>
</evidence>
<accession>A0A482VTU8</accession>
<dbReference type="STRING" id="1661398.A0A482VTU8"/>
<keyword evidence="8" id="KW-0548">Nucleotidyltransferase</keyword>
<proteinExistence type="inferred from homology"/>
<comment type="subunit">
    <text evidence="3">Monomer.</text>
</comment>
<comment type="similarity">
    <text evidence="19">In the central section; belongs to the eukaryotic CoaD family.</text>
</comment>
<evidence type="ECO:0000256" key="15">
    <source>
        <dbReference type="ARBA" id="ARBA00051912"/>
    </source>
</evidence>
<evidence type="ECO:0000256" key="16">
    <source>
        <dbReference type="ARBA" id="ARBA00059677"/>
    </source>
</evidence>
<evidence type="ECO:0000256" key="7">
    <source>
        <dbReference type="ARBA" id="ARBA00022679"/>
    </source>
</evidence>
<evidence type="ECO:0000256" key="1">
    <source>
        <dbReference type="ARBA" id="ARBA00004305"/>
    </source>
</evidence>
<keyword evidence="12" id="KW-0496">Mitochondrion</keyword>
<keyword evidence="10" id="KW-0418">Kinase</keyword>
<evidence type="ECO:0000256" key="2">
    <source>
        <dbReference type="ARBA" id="ARBA00004496"/>
    </source>
</evidence>
<evidence type="ECO:0000256" key="5">
    <source>
        <dbReference type="ARBA" id="ARBA00022490"/>
    </source>
</evidence>
<dbReference type="PANTHER" id="PTHR10695">
    <property type="entry name" value="DEPHOSPHO-COA KINASE-RELATED"/>
    <property type="match status" value="1"/>
</dbReference>
<dbReference type="InterPro" id="IPR004821">
    <property type="entry name" value="Cyt_trans-like"/>
</dbReference>
<evidence type="ECO:0000313" key="23">
    <source>
        <dbReference type="EMBL" id="RZC36234.1"/>
    </source>
</evidence>
<reference evidence="23 24" key="1">
    <citation type="submission" date="2017-03" db="EMBL/GenBank/DDBJ databases">
        <title>Genome of the blue death feigning beetle - Asbolus verrucosus.</title>
        <authorList>
            <person name="Rider S.D."/>
        </authorList>
    </citation>
    <scope>NUCLEOTIDE SEQUENCE [LARGE SCALE GENOMIC DNA]</scope>
    <source>
        <strain evidence="23">Butters</strain>
        <tissue evidence="23">Head and leg muscle</tissue>
    </source>
</reference>
<dbReference type="EC" id="2.7.1.24" evidence="20"/>
<evidence type="ECO:0000256" key="13">
    <source>
        <dbReference type="ARBA" id="ARBA00023268"/>
    </source>
</evidence>
<sequence>MLVKTGLLVVTNPKQIGKILPSVQKQVKNTLYIQLLSALSEPFGNFYTNVFNSWPKYSQTICGIYSQAATHCQNLDVRVLLSGLKYQNLPKIQTQRNIDLVIFDKLYNKTDIDDFIQSKIANVTEEYNVVTFDSGKFENLEPSDDNRVCKHAVLGGTFDRLHIAHKLLLSEAALRADSAVTVGVTEENMLKTKTLWELIQDMNTRVESVRDFLTDVCAELVYNVVPISDPFGPSIIDPTMDLIVVSEETLKGGQKINEIREKEKLQKLEVVPIRLIDEPYPNSNEEAKISSSTGRIRLLGTLLKPVEEKNIPNKPYVIGLTGGVASGKSGVANWLSLHGCQIINCDKVGHEVYKPGRPCHKQIVQHFGESVLTSEGEINRQVLGSIVFKSSEEMKKLNSLVWPAIAEEVAKAIKESKCATVVVEAAVLLAAGWEKYCHEVWTTLVPREEAIRRLKSRNGLTEEQAVARIDSQPPNSVYVRSANVVLCTLWEVEVTKKQVDKAWDLLQQRLL</sequence>
<keyword evidence="6" id="KW-0597">Phosphoprotein</keyword>
<dbReference type="NCBIfam" id="NF001985">
    <property type="entry name" value="PRK00777.1"/>
    <property type="match status" value="1"/>
</dbReference>
<dbReference type="SUPFAM" id="SSF52540">
    <property type="entry name" value="P-loop containing nucleoside triphosphate hydrolases"/>
    <property type="match status" value="1"/>
</dbReference>
<dbReference type="OrthoDB" id="330671at2759"/>
<dbReference type="GO" id="GO:0015937">
    <property type="term" value="P:coenzyme A biosynthetic process"/>
    <property type="evidence" value="ECO:0007669"/>
    <property type="project" value="InterPro"/>
</dbReference>
<gene>
    <name evidence="23" type="ORF">BDFB_004962</name>
</gene>
<dbReference type="Pfam" id="PF01467">
    <property type="entry name" value="CTP_transf_like"/>
    <property type="match status" value="1"/>
</dbReference>
<keyword evidence="11" id="KW-0067">ATP-binding</keyword>
<evidence type="ECO:0000256" key="8">
    <source>
        <dbReference type="ARBA" id="ARBA00022695"/>
    </source>
</evidence>
<evidence type="ECO:0000256" key="11">
    <source>
        <dbReference type="ARBA" id="ARBA00022840"/>
    </source>
</evidence>
<evidence type="ECO:0000256" key="12">
    <source>
        <dbReference type="ARBA" id="ARBA00023128"/>
    </source>
</evidence>
<evidence type="ECO:0000256" key="9">
    <source>
        <dbReference type="ARBA" id="ARBA00022741"/>
    </source>
</evidence>
<dbReference type="FunFam" id="3.40.50.300:FF:000899">
    <property type="entry name" value="Bifunctional coenzyme A synthase"/>
    <property type="match status" value="1"/>
</dbReference>
<comment type="pathway">
    <text evidence="17">Cofactor biosynthesis; coenzyme A biosynthesis; CoA from (R)-pantothenate: step 4/5.</text>
</comment>
<dbReference type="CDD" id="cd02022">
    <property type="entry name" value="DPCK"/>
    <property type="match status" value="1"/>
</dbReference>
<keyword evidence="7" id="KW-0808">Transferase</keyword>
<dbReference type="InterPro" id="IPR001977">
    <property type="entry name" value="Depp_CoAkinase"/>
</dbReference>
<keyword evidence="9" id="KW-0547">Nucleotide-binding</keyword>
<dbReference type="Proteomes" id="UP000292052">
    <property type="component" value="Unassembled WGS sequence"/>
</dbReference>
<evidence type="ECO:0000313" key="24">
    <source>
        <dbReference type="Proteomes" id="UP000292052"/>
    </source>
</evidence>
<dbReference type="InterPro" id="IPR014729">
    <property type="entry name" value="Rossmann-like_a/b/a_fold"/>
</dbReference>
<comment type="function">
    <text evidence="16">Bifunctional enzyme that catalyzes the fourth and fifth sequential steps of CoA biosynthetic pathway. The fourth reaction is catalyzed by the phosphopantetheine adenylyltransferase, coded by the coaD domain; the fifth reaction is catalyzed by the dephospho-CoA kinase, coded by the coaE domain. May act as a point of CoA biosynthesis regulation.</text>
</comment>
<evidence type="ECO:0000256" key="21">
    <source>
        <dbReference type="ARBA" id="ARBA00067394"/>
    </source>
</evidence>
<evidence type="ECO:0000256" key="17">
    <source>
        <dbReference type="ARBA" id="ARBA00060565"/>
    </source>
</evidence>
<evidence type="ECO:0000256" key="4">
    <source>
        <dbReference type="ARBA" id="ARBA00012392"/>
    </source>
</evidence>
<comment type="catalytic activity">
    <reaction evidence="14">
        <text>(R)-4'-phosphopantetheine + ATP + H(+) = 3'-dephospho-CoA + diphosphate</text>
        <dbReference type="Rhea" id="RHEA:19801"/>
        <dbReference type="ChEBI" id="CHEBI:15378"/>
        <dbReference type="ChEBI" id="CHEBI:30616"/>
        <dbReference type="ChEBI" id="CHEBI:33019"/>
        <dbReference type="ChEBI" id="CHEBI:57328"/>
        <dbReference type="ChEBI" id="CHEBI:61723"/>
        <dbReference type="EC" id="2.7.7.3"/>
    </reaction>
    <physiologicalReaction direction="left-to-right" evidence="14">
        <dbReference type="Rhea" id="RHEA:19802"/>
    </physiologicalReaction>
</comment>
<dbReference type="AlphaFoldDB" id="A0A482VTU8"/>
<dbReference type="GO" id="GO:0004595">
    <property type="term" value="F:pantetheine-phosphate adenylyltransferase activity"/>
    <property type="evidence" value="ECO:0007669"/>
    <property type="project" value="UniProtKB-EC"/>
</dbReference>
<dbReference type="GO" id="GO:0004140">
    <property type="term" value="F:dephospho-CoA kinase activity"/>
    <property type="evidence" value="ECO:0007669"/>
    <property type="project" value="UniProtKB-EC"/>
</dbReference>
<dbReference type="PROSITE" id="PS51219">
    <property type="entry name" value="DPCK"/>
    <property type="match status" value="1"/>
</dbReference>
<evidence type="ECO:0000256" key="10">
    <source>
        <dbReference type="ARBA" id="ARBA00022777"/>
    </source>
</evidence>
<comment type="pathway">
    <text evidence="18">Cofactor biosynthesis; coenzyme A biosynthesis; CoA from (R)-pantothenate: step 5/5.</text>
</comment>
<evidence type="ECO:0000259" key="22">
    <source>
        <dbReference type="Pfam" id="PF01467"/>
    </source>
</evidence>
<feature type="domain" description="Cytidyltransferase-like" evidence="22">
    <location>
        <begin position="153"/>
        <end position="293"/>
    </location>
</feature>
<dbReference type="Gene3D" id="3.40.50.300">
    <property type="entry name" value="P-loop containing nucleotide triphosphate hydrolases"/>
    <property type="match status" value="1"/>
</dbReference>
<dbReference type="Pfam" id="PF01121">
    <property type="entry name" value="CoaE"/>
    <property type="match status" value="1"/>
</dbReference>
<comment type="caution">
    <text evidence="23">The sequence shown here is derived from an EMBL/GenBank/DDBJ whole genome shotgun (WGS) entry which is preliminary data.</text>
</comment>
<keyword evidence="24" id="KW-1185">Reference proteome</keyword>
<dbReference type="GO" id="GO:0005524">
    <property type="term" value="F:ATP binding"/>
    <property type="evidence" value="ECO:0007669"/>
    <property type="project" value="UniProtKB-KW"/>
</dbReference>
<keyword evidence="5" id="KW-0963">Cytoplasm</keyword>
<organism evidence="23 24">
    <name type="scientific">Asbolus verrucosus</name>
    <name type="common">Desert ironclad beetle</name>
    <dbReference type="NCBI Taxonomy" id="1661398"/>
    <lineage>
        <taxon>Eukaryota</taxon>
        <taxon>Metazoa</taxon>
        <taxon>Ecdysozoa</taxon>
        <taxon>Arthropoda</taxon>
        <taxon>Hexapoda</taxon>
        <taxon>Insecta</taxon>
        <taxon>Pterygota</taxon>
        <taxon>Neoptera</taxon>
        <taxon>Endopterygota</taxon>
        <taxon>Coleoptera</taxon>
        <taxon>Polyphaga</taxon>
        <taxon>Cucujiformia</taxon>
        <taxon>Tenebrionidae</taxon>
        <taxon>Pimeliinae</taxon>
        <taxon>Asbolus</taxon>
    </lineage>
</organism>
<name>A0A482VTU8_ASBVE</name>
<evidence type="ECO:0000256" key="19">
    <source>
        <dbReference type="ARBA" id="ARBA00061673"/>
    </source>
</evidence>
<dbReference type="PANTHER" id="PTHR10695:SF46">
    <property type="entry name" value="BIFUNCTIONAL COENZYME A SYNTHASE-RELATED"/>
    <property type="match status" value="1"/>
</dbReference>
<dbReference type="SUPFAM" id="SSF52374">
    <property type="entry name" value="Nucleotidylyl transferase"/>
    <property type="match status" value="1"/>
</dbReference>
<dbReference type="EMBL" id="QDEB01063944">
    <property type="protein sequence ID" value="RZC36234.1"/>
    <property type="molecule type" value="Genomic_DNA"/>
</dbReference>
<dbReference type="GO" id="GO:0005759">
    <property type="term" value="C:mitochondrial matrix"/>
    <property type="evidence" value="ECO:0007669"/>
    <property type="project" value="UniProtKB-SubCell"/>
</dbReference>
<dbReference type="NCBIfam" id="TIGR00152">
    <property type="entry name" value="dephospho-CoA kinase"/>
    <property type="match status" value="1"/>
</dbReference>
<comment type="subcellular location">
    <subcellularLocation>
        <location evidence="2">Cytoplasm</location>
    </subcellularLocation>
    <subcellularLocation>
        <location evidence="1">Mitochondrion matrix</location>
    </subcellularLocation>
</comment>
<dbReference type="EC" id="2.7.7.3" evidence="4"/>
<dbReference type="HAMAP" id="MF_00376">
    <property type="entry name" value="Dephospho_CoA_kinase"/>
    <property type="match status" value="1"/>
</dbReference>